<dbReference type="InterPro" id="IPR006066">
    <property type="entry name" value="NO2/SO3_Rdtase_FeS/sirohaem_BS"/>
</dbReference>
<dbReference type="EMBL" id="QFNY01000222">
    <property type="protein sequence ID" value="PZO99159.1"/>
    <property type="molecule type" value="Genomic_DNA"/>
</dbReference>
<dbReference type="EC" id="1.8.7.1" evidence="4"/>
<feature type="domain" description="Nitrite/sulphite reductase 4Fe-4S" evidence="14">
    <location>
        <begin position="419"/>
        <end position="557"/>
    </location>
</feature>
<feature type="domain" description="Nitrite/Sulfite reductase ferredoxin-like" evidence="15">
    <location>
        <begin position="97"/>
        <end position="157"/>
    </location>
</feature>
<comment type="caution">
    <text evidence="16">The sequence shown here is derived from an EMBL/GenBank/DDBJ whole genome shotgun (WGS) entry which is preliminary data.</text>
</comment>
<evidence type="ECO:0000256" key="3">
    <source>
        <dbReference type="ARBA" id="ARBA00010429"/>
    </source>
</evidence>
<keyword evidence="10" id="KW-0408">Iron</keyword>
<dbReference type="GO" id="GO:0020037">
    <property type="term" value="F:heme binding"/>
    <property type="evidence" value="ECO:0007669"/>
    <property type="project" value="InterPro"/>
</dbReference>
<evidence type="ECO:0000256" key="8">
    <source>
        <dbReference type="ARBA" id="ARBA00022784"/>
    </source>
</evidence>
<comment type="function">
    <text evidence="2">Catalyzes the reduction of sulfite to sulfide, a step in the biosynthesis of sulfur-containing amino acids and cofactors.</text>
</comment>
<proteinExistence type="inferred from homology"/>
<comment type="cofactor">
    <cofactor evidence="1">
        <name>[4Fe-4S] cluster</name>
        <dbReference type="ChEBI" id="CHEBI:49883"/>
    </cofactor>
</comment>
<dbReference type="PANTHER" id="PTHR32439:SF0">
    <property type="entry name" value="FERREDOXIN--NITRITE REDUCTASE, CHLOROPLASTIC"/>
    <property type="match status" value="1"/>
</dbReference>
<feature type="region of interest" description="Disordered" evidence="13">
    <location>
        <begin position="1"/>
        <end position="33"/>
    </location>
</feature>
<dbReference type="InterPro" id="IPR051329">
    <property type="entry name" value="NIR_SIR_4Fe-4S"/>
</dbReference>
<evidence type="ECO:0000313" key="17">
    <source>
        <dbReference type="Proteomes" id="UP000249451"/>
    </source>
</evidence>
<keyword evidence="6" id="KW-0349">Heme</keyword>
<sequence length="559" mass="62217">MTATTTTRPRPKRKPRPQGQWLVDGTTPLNDDEKIKQEDAGLGVIDRIRGTYAKQGFDSIPKEDLAPRFKWVGLYTQRRPGLDGVATSTLSTEELQDNYFMMRIRLDGGLVSSEQLRVIGEISSDYARDTADFTDRQNVQLHWIRIEDVPTIWDKLEGVGLDTNFGCGDVPRVILGSPVAGIAADEIIDATPAIHTIKEELLTSGEFDNLPRKFKSAISGNSRQDVTHEIQDLAFIGSNHPEHGPGFDVWVGGGLSTNPMLSQRLGAWVPLDEVPEVWAGVVRIFRDYGYRKVRNRARLKFLVADWGIEKFRKVLEEDYLGRKLVDGPDPGEYPGYRDHIGIHEQRDGKVYLGVKPTVGHTDGAQLQRLAELAESYGSTRLRTTPDKELLFLDLTPENADKLAAELEKEGLSAKPSAFRRDIISCTGLEFCKLAHVVTKQRAIQLVDELEERVGDLDVPLKISLNGCPNSCARSQVADIGLSGKVLTDEDGNRVEGFQVHLGGKVGLEPGFGRKLRGNNVFSEDVGDYVVRVVENFKEQREAGEEFSSWVARAEEEALR</sequence>
<dbReference type="GO" id="GO:0050311">
    <property type="term" value="F:sulfite reductase (ferredoxin) activity"/>
    <property type="evidence" value="ECO:0007669"/>
    <property type="project" value="UniProtKB-EC"/>
</dbReference>
<evidence type="ECO:0000256" key="5">
    <source>
        <dbReference type="ARBA" id="ARBA00022485"/>
    </source>
</evidence>
<dbReference type="Gene3D" id="3.90.480.20">
    <property type="match status" value="1"/>
</dbReference>
<dbReference type="InterPro" id="IPR045854">
    <property type="entry name" value="NO2/SO3_Rdtase_4Fe4S_sf"/>
</dbReference>
<keyword evidence="8" id="KW-0883">Thioether bond</keyword>
<dbReference type="InterPro" id="IPR006067">
    <property type="entry name" value="NO2/SO3_Rdtase_4Fe4S_dom"/>
</dbReference>
<keyword evidence="11" id="KW-0411">Iron-sulfur</keyword>
<evidence type="ECO:0000256" key="10">
    <source>
        <dbReference type="ARBA" id="ARBA00023004"/>
    </source>
</evidence>
<evidence type="ECO:0000256" key="4">
    <source>
        <dbReference type="ARBA" id="ARBA00012353"/>
    </source>
</evidence>
<dbReference type="PANTHER" id="PTHR32439">
    <property type="entry name" value="FERREDOXIN--NITRITE REDUCTASE, CHLOROPLASTIC"/>
    <property type="match status" value="1"/>
</dbReference>
<reference evidence="16 17" key="1">
    <citation type="submission" date="2017-11" db="EMBL/GenBank/DDBJ databases">
        <title>Infants hospitalized years apart are colonized by the same room-sourced microbial strains.</title>
        <authorList>
            <person name="Brooks B."/>
            <person name="Olm M.R."/>
            <person name="Firek B.A."/>
            <person name="Baker R."/>
            <person name="Thomas B.C."/>
            <person name="Morowitz M.J."/>
            <person name="Banfield J.F."/>
        </authorList>
    </citation>
    <scope>NUCLEOTIDE SEQUENCE [LARGE SCALE GENOMIC DNA]</scope>
    <source>
        <strain evidence="16">S2_012_000_R3_87</strain>
    </source>
</reference>
<dbReference type="InterPro" id="IPR005117">
    <property type="entry name" value="NiRdtase/SiRdtase_haem-b_fer"/>
</dbReference>
<dbReference type="Gene3D" id="3.30.413.10">
    <property type="entry name" value="Sulfite Reductase Hemoprotein, domain 1"/>
    <property type="match status" value="2"/>
</dbReference>
<evidence type="ECO:0000259" key="15">
    <source>
        <dbReference type="Pfam" id="PF03460"/>
    </source>
</evidence>
<dbReference type="PROSITE" id="PS00365">
    <property type="entry name" value="NIR_SIR"/>
    <property type="match status" value="1"/>
</dbReference>
<dbReference type="InterPro" id="IPR036136">
    <property type="entry name" value="Nit/Sulf_reduc_fer-like_dom_sf"/>
</dbReference>
<evidence type="ECO:0000313" key="16">
    <source>
        <dbReference type="EMBL" id="PZO99159.1"/>
    </source>
</evidence>
<organism evidence="16 17">
    <name type="scientific">Corynebacterium urealyticum</name>
    <dbReference type="NCBI Taxonomy" id="43771"/>
    <lineage>
        <taxon>Bacteria</taxon>
        <taxon>Bacillati</taxon>
        <taxon>Actinomycetota</taxon>
        <taxon>Actinomycetes</taxon>
        <taxon>Mycobacteriales</taxon>
        <taxon>Corynebacteriaceae</taxon>
        <taxon>Corynebacterium</taxon>
    </lineage>
</organism>
<dbReference type="GO" id="GO:0046872">
    <property type="term" value="F:metal ion binding"/>
    <property type="evidence" value="ECO:0007669"/>
    <property type="project" value="UniProtKB-KW"/>
</dbReference>
<keyword evidence="5" id="KW-0004">4Fe-4S</keyword>
<dbReference type="Proteomes" id="UP000249451">
    <property type="component" value="Unassembled WGS sequence"/>
</dbReference>
<dbReference type="FunFam" id="3.30.413.10:FF:000009">
    <property type="entry name" value="Sulfite reductase [ferredoxin]"/>
    <property type="match status" value="1"/>
</dbReference>
<keyword evidence="7" id="KW-0479">Metal-binding</keyword>
<comment type="similarity">
    <text evidence="3">Belongs to the nitrite and sulfite reductase 4Fe-4S domain family.</text>
</comment>
<evidence type="ECO:0000256" key="12">
    <source>
        <dbReference type="ARBA" id="ARBA00049518"/>
    </source>
</evidence>
<dbReference type="GO" id="GO:0051539">
    <property type="term" value="F:4 iron, 4 sulfur cluster binding"/>
    <property type="evidence" value="ECO:0007669"/>
    <property type="project" value="UniProtKB-KW"/>
</dbReference>
<gene>
    <name evidence="16" type="ORF">DI609_08950</name>
</gene>
<evidence type="ECO:0000256" key="13">
    <source>
        <dbReference type="SAM" id="MobiDB-lite"/>
    </source>
</evidence>
<evidence type="ECO:0000256" key="1">
    <source>
        <dbReference type="ARBA" id="ARBA00001966"/>
    </source>
</evidence>
<dbReference type="PRINTS" id="PR00397">
    <property type="entry name" value="SIROHAEM"/>
</dbReference>
<evidence type="ECO:0000256" key="11">
    <source>
        <dbReference type="ARBA" id="ARBA00023014"/>
    </source>
</evidence>
<dbReference type="Pfam" id="PF03460">
    <property type="entry name" value="NIR_SIR_ferr"/>
    <property type="match status" value="2"/>
</dbReference>
<name>A0A2W5B3H7_9CORY</name>
<evidence type="ECO:0000256" key="6">
    <source>
        <dbReference type="ARBA" id="ARBA00022617"/>
    </source>
</evidence>
<protein>
    <recommendedName>
        <fullName evidence="4">assimilatory sulfite reductase (ferredoxin)</fullName>
        <ecNumber evidence="4">1.8.7.1</ecNumber>
    </recommendedName>
</protein>
<evidence type="ECO:0000259" key="14">
    <source>
        <dbReference type="Pfam" id="PF01077"/>
    </source>
</evidence>
<evidence type="ECO:0000256" key="9">
    <source>
        <dbReference type="ARBA" id="ARBA00023002"/>
    </source>
</evidence>
<dbReference type="SUPFAM" id="SSF55124">
    <property type="entry name" value="Nitrite/Sulfite reductase N-terminal domain-like"/>
    <property type="match status" value="2"/>
</dbReference>
<feature type="domain" description="Nitrite/sulphite reductase 4Fe-4S" evidence="14">
    <location>
        <begin position="168"/>
        <end position="323"/>
    </location>
</feature>
<comment type="catalytic activity">
    <reaction evidence="12">
        <text>hydrogen sulfide + 6 oxidized [2Fe-2S]-[ferredoxin] + 3 H2O = sulfite + 6 reduced [2Fe-2S]-[ferredoxin] + 7 H(+)</text>
        <dbReference type="Rhea" id="RHEA:23132"/>
        <dbReference type="Rhea" id="RHEA-COMP:10000"/>
        <dbReference type="Rhea" id="RHEA-COMP:10001"/>
        <dbReference type="ChEBI" id="CHEBI:15377"/>
        <dbReference type="ChEBI" id="CHEBI:15378"/>
        <dbReference type="ChEBI" id="CHEBI:17359"/>
        <dbReference type="ChEBI" id="CHEBI:29919"/>
        <dbReference type="ChEBI" id="CHEBI:33737"/>
        <dbReference type="ChEBI" id="CHEBI:33738"/>
        <dbReference type="EC" id="1.8.7.1"/>
    </reaction>
</comment>
<dbReference type="AlphaFoldDB" id="A0A2W5B3H7"/>
<dbReference type="SUPFAM" id="SSF56014">
    <property type="entry name" value="Nitrite and sulphite reductase 4Fe-4S domain-like"/>
    <property type="match status" value="2"/>
</dbReference>
<evidence type="ECO:0000256" key="2">
    <source>
        <dbReference type="ARBA" id="ARBA00003247"/>
    </source>
</evidence>
<accession>A0A2W5B3H7</accession>
<evidence type="ECO:0000256" key="7">
    <source>
        <dbReference type="ARBA" id="ARBA00022723"/>
    </source>
</evidence>
<dbReference type="Pfam" id="PF01077">
    <property type="entry name" value="NIR_SIR"/>
    <property type="match status" value="2"/>
</dbReference>
<keyword evidence="9" id="KW-0560">Oxidoreductase</keyword>
<feature type="domain" description="Nitrite/Sulfite reductase ferredoxin-like" evidence="15">
    <location>
        <begin position="343"/>
        <end position="408"/>
    </location>
</feature>